<comment type="similarity">
    <text evidence="1">Belongs to the ROK (NagC/XylR) family.</text>
</comment>
<evidence type="ECO:0000313" key="3">
    <source>
        <dbReference type="EMBL" id="NJQ17206.1"/>
    </source>
</evidence>
<dbReference type="Pfam" id="PF00480">
    <property type="entry name" value="ROK"/>
    <property type="match status" value="1"/>
</dbReference>
<feature type="compositionally biased region" description="Pro residues" evidence="2">
    <location>
        <begin position="130"/>
        <end position="144"/>
    </location>
</feature>
<dbReference type="PANTHER" id="PTHR18964:SF149">
    <property type="entry name" value="BIFUNCTIONAL UDP-N-ACETYLGLUCOSAMINE 2-EPIMERASE_N-ACETYLMANNOSAMINE KINASE"/>
    <property type="match status" value="1"/>
</dbReference>
<feature type="region of interest" description="Disordered" evidence="2">
    <location>
        <begin position="99"/>
        <end position="159"/>
    </location>
</feature>
<dbReference type="EMBL" id="JAAVJC010000258">
    <property type="protein sequence ID" value="NJQ17206.1"/>
    <property type="molecule type" value="Genomic_DNA"/>
</dbReference>
<dbReference type="InterPro" id="IPR043129">
    <property type="entry name" value="ATPase_NBD"/>
</dbReference>
<name>A0ABX1CDM8_9ACTN</name>
<organism evidence="3 4">
    <name type="scientific">Streptomyces bohaiensis</name>
    <dbReference type="NCBI Taxonomy" id="1431344"/>
    <lineage>
        <taxon>Bacteria</taxon>
        <taxon>Bacillati</taxon>
        <taxon>Actinomycetota</taxon>
        <taxon>Actinomycetes</taxon>
        <taxon>Kitasatosporales</taxon>
        <taxon>Streptomycetaceae</taxon>
        <taxon>Streptomyces</taxon>
    </lineage>
</organism>
<evidence type="ECO:0000256" key="1">
    <source>
        <dbReference type="ARBA" id="ARBA00006479"/>
    </source>
</evidence>
<dbReference type="CDD" id="cd23763">
    <property type="entry name" value="ASKHA_ATPase_ROK"/>
    <property type="match status" value="1"/>
</dbReference>
<dbReference type="Gene3D" id="3.30.420.40">
    <property type="match status" value="2"/>
</dbReference>
<dbReference type="SUPFAM" id="SSF53067">
    <property type="entry name" value="Actin-like ATPase domain"/>
    <property type="match status" value="1"/>
</dbReference>
<evidence type="ECO:0000313" key="4">
    <source>
        <dbReference type="Proteomes" id="UP000727056"/>
    </source>
</evidence>
<dbReference type="RefSeq" id="WP_168089889.1">
    <property type="nucleotide sequence ID" value="NZ_JAAVJC010000258.1"/>
</dbReference>
<reference evidence="3 4" key="1">
    <citation type="submission" date="2020-03" db="EMBL/GenBank/DDBJ databases">
        <title>Draft genome of Streptomyces sp. ventii, isolated from the Axial Seamount in the Pacific Ocean, and resequencing of the two type strains Streptomyces lonarensis strain NCL 716 and Streptomyces bohaiensis strain 11A07.</title>
        <authorList>
            <person name="Loughran R.M."/>
            <person name="Pfannmuller K.M."/>
            <person name="Wasson B.J."/>
            <person name="Deadmond M.C."/>
            <person name="Paddock B.E."/>
            <person name="Koyack M.J."/>
            <person name="Gallegos D.A."/>
            <person name="Mitchell E.A."/>
            <person name="Ushijima B."/>
            <person name="Saw J.H."/>
            <person name="Mcphail K.L."/>
            <person name="Videau P."/>
        </authorList>
    </citation>
    <scope>NUCLEOTIDE SEQUENCE [LARGE SCALE GENOMIC DNA]</scope>
    <source>
        <strain evidence="3 4">11A07</strain>
    </source>
</reference>
<evidence type="ECO:0000256" key="2">
    <source>
        <dbReference type="SAM" id="MobiDB-lite"/>
    </source>
</evidence>
<dbReference type="Proteomes" id="UP000727056">
    <property type="component" value="Unassembled WGS sequence"/>
</dbReference>
<feature type="non-terminal residue" evidence="3">
    <location>
        <position position="1"/>
    </location>
</feature>
<protein>
    <submittedName>
        <fullName evidence="3">ROK family protein</fullName>
    </submittedName>
</protein>
<comment type="caution">
    <text evidence="3">The sequence shown here is derived from an EMBL/GenBank/DDBJ whole genome shotgun (WGS) entry which is preliminary data.</text>
</comment>
<dbReference type="InterPro" id="IPR000600">
    <property type="entry name" value="ROK"/>
</dbReference>
<keyword evidence="4" id="KW-1185">Reference proteome</keyword>
<proteinExistence type="inferred from homology"/>
<sequence length="159" mass="15810">ADAADAARAVAAGDPAALTVWQNAVAALADGLLLVVTLLDPRVVILGGGLAEAGDTLLRPLRAALRERLTFQQEPALVPAALGDGAGCLGAGLLAWELRERTRPGPGTASPADRAGTTTATSVPTSDPAAGPPAGDPAAEPSPPASATTDPTPRRFDQP</sequence>
<gene>
    <name evidence="3" type="ORF">HCN52_20250</name>
</gene>
<dbReference type="PANTHER" id="PTHR18964">
    <property type="entry name" value="ROK (REPRESSOR, ORF, KINASE) FAMILY"/>
    <property type="match status" value="1"/>
</dbReference>
<accession>A0ABX1CDM8</accession>